<feature type="coiled-coil region" evidence="3">
    <location>
        <begin position="574"/>
        <end position="601"/>
    </location>
</feature>
<keyword evidence="3" id="KW-0175">Coiled coil</keyword>
<feature type="domain" description="NPH3" evidence="5">
    <location>
        <begin position="216"/>
        <end position="523"/>
    </location>
</feature>
<dbReference type="PROSITE" id="PS51649">
    <property type="entry name" value="NPH3"/>
    <property type="match status" value="1"/>
</dbReference>
<accession>A0A8T0JEX7</accession>
<evidence type="ECO:0000313" key="6">
    <source>
        <dbReference type="EMBL" id="KAG0593449.1"/>
    </source>
</evidence>
<name>A0A8T0JEX7_CERPU</name>
<dbReference type="InterPro" id="IPR027356">
    <property type="entry name" value="NPH3_dom"/>
</dbReference>
<evidence type="ECO:0000256" key="1">
    <source>
        <dbReference type="ARBA" id="ARBA00004906"/>
    </source>
</evidence>
<dbReference type="AlphaFoldDB" id="A0A8T0JEX7"/>
<comment type="caution">
    <text evidence="6">The sequence shown here is derived from an EMBL/GenBank/DDBJ whole genome shotgun (WGS) entry which is preliminary data.</text>
</comment>
<evidence type="ECO:0000256" key="3">
    <source>
        <dbReference type="SAM" id="Coils"/>
    </source>
</evidence>
<dbReference type="OrthoDB" id="624345at2759"/>
<gene>
    <name evidence="6" type="ORF">KC19_1G330600</name>
</gene>
<protein>
    <recommendedName>
        <fullName evidence="5">NPH3 domain-containing protein</fullName>
    </recommendedName>
</protein>
<keyword evidence="2" id="KW-0833">Ubl conjugation pathway</keyword>
<evidence type="ECO:0000259" key="5">
    <source>
        <dbReference type="PROSITE" id="PS51649"/>
    </source>
</evidence>
<sequence length="661" mass="74027">MKFMKLGSKADIFAVRGNSTSVASELPSDITFDVDGHKFHLHKFPLLAKWGCLNKLIVAAHEAGSEEVFIHGFPGGVGCFELCAKYCYGITITLSPHNVGEVRCGAEYLQMTETTEKSNLIFKLEVFLNSSILRGWKDAIICLRSSNIHMPWAEDLKIIGRCIESIASKTCVDPADVDWSFTYPRPHASSISNQSGIERSSPAAWSSRRMLLVPRDWWLEDISELDIDLYKRVIQAIKAKGAPLELVSESIRTYTLKSLPEVLQESISIRENALITSEESSCKFTEIKAKDKHVFETLVSLLPAEKGTSSCSFLLRLLKAATFLDASSSTKMELARRVGLQLEEASLHDLMIPSVSYSSDTVCDVDLMIRIMEHYMAQFQNPQVDESTQMELQKSTLLSEIDIDSNAIDHRMTAATHSSQLKVAKLVDRYLAEIARDANMPLPKFIQLAESVPEFARPVHDGLYRAIDMYLKEHPLLTKTERKKICRLMDCKKLSMDACMHAAQNDRLPLRVVVQVLFFEQVRTAVNGGLLSDPPGNIQQPDYGEEISLPEANNGNHNETSTGDENWETVHQDFTALKGDLASIKMRIAEAERERSTMQQDATSKHMKAKGVLSAFKPEKLFNKLFATRGFSSSESSRDSISPEVPTEKMTIKQQLRHSIA</sequence>
<dbReference type="Proteomes" id="UP000822688">
    <property type="component" value="Chromosome 1"/>
</dbReference>
<keyword evidence="7" id="KW-1185">Reference proteome</keyword>
<dbReference type="InterPro" id="IPR043454">
    <property type="entry name" value="NPH3/RPT2-like"/>
</dbReference>
<reference evidence="6" key="1">
    <citation type="submission" date="2020-06" db="EMBL/GenBank/DDBJ databases">
        <title>WGS assembly of Ceratodon purpureus strain R40.</title>
        <authorList>
            <person name="Carey S.B."/>
            <person name="Jenkins J."/>
            <person name="Shu S."/>
            <person name="Lovell J.T."/>
            <person name="Sreedasyam A."/>
            <person name="Maumus F."/>
            <person name="Tiley G.P."/>
            <person name="Fernandez-Pozo N."/>
            <person name="Barry K."/>
            <person name="Chen C."/>
            <person name="Wang M."/>
            <person name="Lipzen A."/>
            <person name="Daum C."/>
            <person name="Saski C.A."/>
            <person name="Payton A.C."/>
            <person name="Mcbreen J.C."/>
            <person name="Conrad R.E."/>
            <person name="Kollar L.M."/>
            <person name="Olsson S."/>
            <person name="Huttunen S."/>
            <person name="Landis J.B."/>
            <person name="Wickett N.J."/>
            <person name="Johnson M.G."/>
            <person name="Rensing S.A."/>
            <person name="Grimwood J."/>
            <person name="Schmutz J."/>
            <person name="Mcdaniel S.F."/>
        </authorList>
    </citation>
    <scope>NUCLEOTIDE SEQUENCE</scope>
    <source>
        <strain evidence="6">R40</strain>
    </source>
</reference>
<dbReference type="PANTHER" id="PTHR32370">
    <property type="entry name" value="OS12G0117600 PROTEIN"/>
    <property type="match status" value="1"/>
</dbReference>
<proteinExistence type="predicted"/>
<dbReference type="SUPFAM" id="SSF54695">
    <property type="entry name" value="POZ domain"/>
    <property type="match status" value="1"/>
</dbReference>
<evidence type="ECO:0000256" key="2">
    <source>
        <dbReference type="ARBA" id="ARBA00022786"/>
    </source>
</evidence>
<organism evidence="6 7">
    <name type="scientific">Ceratodon purpureus</name>
    <name type="common">Fire moss</name>
    <name type="synonym">Dicranum purpureum</name>
    <dbReference type="NCBI Taxonomy" id="3225"/>
    <lineage>
        <taxon>Eukaryota</taxon>
        <taxon>Viridiplantae</taxon>
        <taxon>Streptophyta</taxon>
        <taxon>Embryophyta</taxon>
        <taxon>Bryophyta</taxon>
        <taxon>Bryophytina</taxon>
        <taxon>Bryopsida</taxon>
        <taxon>Dicranidae</taxon>
        <taxon>Pseudoditrichales</taxon>
        <taxon>Ditrichaceae</taxon>
        <taxon>Ceratodon</taxon>
    </lineage>
</organism>
<evidence type="ECO:0000256" key="4">
    <source>
        <dbReference type="SAM" id="MobiDB-lite"/>
    </source>
</evidence>
<comment type="pathway">
    <text evidence="1">Protein modification; protein ubiquitination.</text>
</comment>
<dbReference type="EMBL" id="CM026421">
    <property type="protein sequence ID" value="KAG0593449.1"/>
    <property type="molecule type" value="Genomic_DNA"/>
</dbReference>
<evidence type="ECO:0000313" key="7">
    <source>
        <dbReference type="Proteomes" id="UP000822688"/>
    </source>
</evidence>
<dbReference type="Gene3D" id="3.30.710.10">
    <property type="entry name" value="Potassium Channel Kv1.1, Chain A"/>
    <property type="match status" value="1"/>
</dbReference>
<dbReference type="Pfam" id="PF03000">
    <property type="entry name" value="NPH3"/>
    <property type="match status" value="1"/>
</dbReference>
<dbReference type="InterPro" id="IPR011333">
    <property type="entry name" value="SKP1/BTB/POZ_sf"/>
</dbReference>
<feature type="region of interest" description="Disordered" evidence="4">
    <location>
        <begin position="632"/>
        <end position="661"/>
    </location>
</feature>
<feature type="compositionally biased region" description="Low complexity" evidence="4">
    <location>
        <begin position="632"/>
        <end position="642"/>
    </location>
</feature>